<evidence type="ECO:0000313" key="1">
    <source>
        <dbReference type="EMBL" id="OYD54082.1"/>
    </source>
</evidence>
<accession>A0A235EYG3</accession>
<sequence>MNPSVPDVTPTNFCPRCGVAFTCGMRAGEAACWCAAYPAAFAVPAAESVPDSGACYCPTCLAELIEARRAASGR</sequence>
<evidence type="ECO:0008006" key="3">
    <source>
        <dbReference type="Google" id="ProtNLM"/>
    </source>
</evidence>
<comment type="caution">
    <text evidence="1">The sequence shown here is derived from an EMBL/GenBank/DDBJ whole genome shotgun (WGS) entry which is preliminary data.</text>
</comment>
<dbReference type="RefSeq" id="WP_094268240.1">
    <property type="nucleotide sequence ID" value="NZ_NOIH01000009.1"/>
</dbReference>
<proteinExistence type="predicted"/>
<dbReference type="Proteomes" id="UP000215181">
    <property type="component" value="Unassembled WGS sequence"/>
</dbReference>
<dbReference type="AlphaFoldDB" id="A0A235EYG3"/>
<dbReference type="InterPro" id="IPR032720">
    <property type="entry name" value="Cys_rich_CWC"/>
</dbReference>
<keyword evidence="2" id="KW-1185">Reference proteome</keyword>
<reference evidence="1 2" key="1">
    <citation type="submission" date="2017-07" db="EMBL/GenBank/DDBJ databases">
        <title>Thauera sp. KNDSS-Mac4 genome sequence and assembly.</title>
        <authorList>
            <person name="Mayilraj S."/>
        </authorList>
    </citation>
    <scope>NUCLEOTIDE SEQUENCE [LARGE SCALE GENOMIC DNA]</scope>
    <source>
        <strain evidence="1 2">KNDSS-Mac4</strain>
    </source>
</reference>
<organism evidence="1 2">
    <name type="scientific">Thauera propionica</name>
    <dbReference type="NCBI Taxonomy" id="2019431"/>
    <lineage>
        <taxon>Bacteria</taxon>
        <taxon>Pseudomonadati</taxon>
        <taxon>Pseudomonadota</taxon>
        <taxon>Betaproteobacteria</taxon>
        <taxon>Rhodocyclales</taxon>
        <taxon>Zoogloeaceae</taxon>
        <taxon>Thauera</taxon>
    </lineage>
</organism>
<gene>
    <name evidence="1" type="ORF">CGK74_09445</name>
</gene>
<dbReference type="Pfam" id="PF14375">
    <property type="entry name" value="Cys_rich_CWC"/>
    <property type="match status" value="1"/>
</dbReference>
<dbReference type="EMBL" id="NOIH01000009">
    <property type="protein sequence ID" value="OYD54082.1"/>
    <property type="molecule type" value="Genomic_DNA"/>
</dbReference>
<evidence type="ECO:0000313" key="2">
    <source>
        <dbReference type="Proteomes" id="UP000215181"/>
    </source>
</evidence>
<protein>
    <recommendedName>
        <fullName evidence="3">Cysteine-rich CWC family protein</fullName>
    </recommendedName>
</protein>
<name>A0A235EYG3_9RHOO</name>